<keyword evidence="10" id="KW-0472">Membrane</keyword>
<dbReference type="Gene3D" id="1.20.5.1930">
    <property type="match status" value="1"/>
</dbReference>
<evidence type="ECO:0000313" key="12">
    <source>
        <dbReference type="EMBL" id="MDQ0645740.1"/>
    </source>
</evidence>
<feature type="transmembrane region" description="Helical" evidence="10">
    <location>
        <begin position="24"/>
        <end position="57"/>
    </location>
</feature>
<evidence type="ECO:0000259" key="11">
    <source>
        <dbReference type="SMART" id="SM00387"/>
    </source>
</evidence>
<evidence type="ECO:0000256" key="7">
    <source>
        <dbReference type="ARBA" id="ARBA00022840"/>
    </source>
</evidence>
<dbReference type="Pfam" id="PF02518">
    <property type="entry name" value="HATPase_c"/>
    <property type="match status" value="1"/>
</dbReference>
<dbReference type="Pfam" id="PF07730">
    <property type="entry name" value="HisKA_3"/>
    <property type="match status" value="1"/>
</dbReference>
<evidence type="ECO:0000256" key="6">
    <source>
        <dbReference type="ARBA" id="ARBA00022777"/>
    </source>
</evidence>
<keyword evidence="3" id="KW-0597">Phosphoprotein</keyword>
<keyword evidence="10" id="KW-0812">Transmembrane</keyword>
<evidence type="ECO:0000256" key="4">
    <source>
        <dbReference type="ARBA" id="ARBA00022679"/>
    </source>
</evidence>
<comment type="catalytic activity">
    <reaction evidence="1">
        <text>ATP + protein L-histidine = ADP + protein N-phospho-L-histidine.</text>
        <dbReference type="EC" id="2.7.13.3"/>
    </reaction>
</comment>
<evidence type="ECO:0000256" key="2">
    <source>
        <dbReference type="ARBA" id="ARBA00012438"/>
    </source>
</evidence>
<evidence type="ECO:0000313" key="13">
    <source>
        <dbReference type="Proteomes" id="UP001239085"/>
    </source>
</evidence>
<keyword evidence="10" id="KW-1133">Transmembrane helix</keyword>
<evidence type="ECO:0000256" key="5">
    <source>
        <dbReference type="ARBA" id="ARBA00022741"/>
    </source>
</evidence>
<organism evidence="12 13">
    <name type="scientific">Microbacterium murale</name>
    <dbReference type="NCBI Taxonomy" id="1081040"/>
    <lineage>
        <taxon>Bacteria</taxon>
        <taxon>Bacillati</taxon>
        <taxon>Actinomycetota</taxon>
        <taxon>Actinomycetes</taxon>
        <taxon>Micrococcales</taxon>
        <taxon>Microbacteriaceae</taxon>
        <taxon>Microbacterium</taxon>
    </lineage>
</organism>
<dbReference type="PANTHER" id="PTHR24421:SF10">
    <property type="entry name" value="NITRATE_NITRITE SENSOR PROTEIN NARQ"/>
    <property type="match status" value="1"/>
</dbReference>
<evidence type="ECO:0000256" key="8">
    <source>
        <dbReference type="ARBA" id="ARBA00023012"/>
    </source>
</evidence>
<gene>
    <name evidence="12" type="ORF">QFZ46_003900</name>
</gene>
<reference evidence="12 13" key="1">
    <citation type="submission" date="2023-07" db="EMBL/GenBank/DDBJ databases">
        <title>Comparative genomics of wheat-associated soil bacteria to identify genetic determinants of phenazine resistance.</title>
        <authorList>
            <person name="Mouncey N."/>
        </authorList>
    </citation>
    <scope>NUCLEOTIDE SEQUENCE [LARGE SCALE GENOMIC DNA]</scope>
    <source>
        <strain evidence="12 13">W2I7</strain>
    </source>
</reference>
<dbReference type="InterPro" id="IPR025828">
    <property type="entry name" value="Put_sensor_dom"/>
</dbReference>
<dbReference type="InterPro" id="IPR050482">
    <property type="entry name" value="Sensor_HK_TwoCompSys"/>
</dbReference>
<name>A0ABU0PEI1_9MICO</name>
<keyword evidence="4" id="KW-0808">Transferase</keyword>
<dbReference type="Proteomes" id="UP001239085">
    <property type="component" value="Unassembled WGS sequence"/>
</dbReference>
<proteinExistence type="predicted"/>
<protein>
    <recommendedName>
        <fullName evidence="2">histidine kinase</fullName>
        <ecNumber evidence="2">2.7.13.3</ecNumber>
    </recommendedName>
</protein>
<dbReference type="PANTHER" id="PTHR24421">
    <property type="entry name" value="NITRATE/NITRITE SENSOR PROTEIN NARX-RELATED"/>
    <property type="match status" value="1"/>
</dbReference>
<dbReference type="CDD" id="cd16917">
    <property type="entry name" value="HATPase_UhpB-NarQ-NarX-like"/>
    <property type="match status" value="1"/>
</dbReference>
<feature type="region of interest" description="Disordered" evidence="9">
    <location>
        <begin position="400"/>
        <end position="426"/>
    </location>
</feature>
<dbReference type="Gene3D" id="3.30.565.10">
    <property type="entry name" value="Histidine kinase-like ATPase, C-terminal domain"/>
    <property type="match status" value="1"/>
</dbReference>
<dbReference type="GO" id="GO:0016301">
    <property type="term" value="F:kinase activity"/>
    <property type="evidence" value="ECO:0007669"/>
    <property type="project" value="UniProtKB-KW"/>
</dbReference>
<dbReference type="EMBL" id="JAUSXK010000001">
    <property type="protein sequence ID" value="MDQ0645740.1"/>
    <property type="molecule type" value="Genomic_DNA"/>
</dbReference>
<dbReference type="SMART" id="SM00387">
    <property type="entry name" value="HATPase_c"/>
    <property type="match status" value="1"/>
</dbReference>
<feature type="domain" description="Histidine kinase/HSP90-like ATPase" evidence="11">
    <location>
        <begin position="326"/>
        <end position="416"/>
    </location>
</feature>
<dbReference type="InterPro" id="IPR003594">
    <property type="entry name" value="HATPase_dom"/>
</dbReference>
<dbReference type="SUPFAM" id="SSF55874">
    <property type="entry name" value="ATPase domain of HSP90 chaperone/DNA topoisomerase II/histidine kinase"/>
    <property type="match status" value="1"/>
</dbReference>
<keyword evidence="8" id="KW-0902">Two-component regulatory system</keyword>
<evidence type="ECO:0000256" key="3">
    <source>
        <dbReference type="ARBA" id="ARBA00022553"/>
    </source>
</evidence>
<keyword evidence="6 12" id="KW-0418">Kinase</keyword>
<dbReference type="Pfam" id="PF13796">
    <property type="entry name" value="Sensor"/>
    <property type="match status" value="1"/>
</dbReference>
<dbReference type="RefSeq" id="WP_307364296.1">
    <property type="nucleotide sequence ID" value="NZ_JAUSXK010000001.1"/>
</dbReference>
<sequence>MDPSNAGQALARSPWRFLTSRWPWLALLYLLLSAVIGLVMLPLAVLTLLFVPLWGILIGAVERRRTRLLGFPPQRSGHVRVIREERHNWLGVRLTEAATWRETGALLSDVVLGLLSFVLLLFEALSLFLLLSLGFIGSQRRADVNLFGDVHLVVDQSTWWSVIPVGIVLLPLFGYLNALLATGHALMLRALCGPREEELSRNVERLTRSRAALVQAFEDERRRIERDLHDGVQQELVTLAARLGMVSLELDELADRNAETTAARHALEAAQDQAEHAMATLRRTVRGIHPAVLTDHGLRAALDELADRTPVPLELDITSLSRVAPAIETAAYYLVTEAITNAAKHTAASRVHVRAQVASSTVDVTVTDNGHGGAREEAGTGLRGLRERVETLGGSFDLVSPAGGPTQLHMSVPLKGEGRHDAHTAR</sequence>
<feature type="transmembrane region" description="Helical" evidence="10">
    <location>
        <begin position="157"/>
        <end position="180"/>
    </location>
</feature>
<feature type="compositionally biased region" description="Basic and acidic residues" evidence="9">
    <location>
        <begin position="416"/>
        <end position="426"/>
    </location>
</feature>
<comment type="caution">
    <text evidence="12">The sequence shown here is derived from an EMBL/GenBank/DDBJ whole genome shotgun (WGS) entry which is preliminary data.</text>
</comment>
<dbReference type="EC" id="2.7.13.3" evidence="2"/>
<evidence type="ECO:0000256" key="1">
    <source>
        <dbReference type="ARBA" id="ARBA00000085"/>
    </source>
</evidence>
<accession>A0ABU0PEI1</accession>
<evidence type="ECO:0000256" key="10">
    <source>
        <dbReference type="SAM" id="Phobius"/>
    </source>
</evidence>
<evidence type="ECO:0000256" key="9">
    <source>
        <dbReference type="SAM" id="MobiDB-lite"/>
    </source>
</evidence>
<keyword evidence="13" id="KW-1185">Reference proteome</keyword>
<keyword evidence="7" id="KW-0067">ATP-binding</keyword>
<dbReference type="InterPro" id="IPR036890">
    <property type="entry name" value="HATPase_C_sf"/>
</dbReference>
<keyword evidence="5" id="KW-0547">Nucleotide-binding</keyword>
<dbReference type="InterPro" id="IPR011712">
    <property type="entry name" value="Sig_transdc_His_kin_sub3_dim/P"/>
</dbReference>
<feature type="transmembrane region" description="Helical" evidence="10">
    <location>
        <begin position="110"/>
        <end position="137"/>
    </location>
</feature>